<dbReference type="PANTHER" id="PTHR11908:SF132">
    <property type="entry name" value="ALDEHYDE OXIDASE 1-RELATED"/>
    <property type="match status" value="1"/>
</dbReference>
<accession>A0A6B0SUK7</accession>
<organism evidence="5 6">
    <name type="scientific">Halobaculum saliterrae</name>
    <dbReference type="NCBI Taxonomy" id="2073113"/>
    <lineage>
        <taxon>Archaea</taxon>
        <taxon>Methanobacteriati</taxon>
        <taxon>Methanobacteriota</taxon>
        <taxon>Stenosarchaea group</taxon>
        <taxon>Halobacteria</taxon>
        <taxon>Halobacteriales</taxon>
        <taxon>Haloferacaceae</taxon>
        <taxon>Halobaculum</taxon>
    </lineage>
</organism>
<feature type="compositionally biased region" description="Basic and acidic residues" evidence="3">
    <location>
        <begin position="1"/>
        <end position="30"/>
    </location>
</feature>
<dbReference type="GO" id="GO:0016491">
    <property type="term" value="F:oxidoreductase activity"/>
    <property type="evidence" value="ECO:0007669"/>
    <property type="project" value="UniProtKB-KW"/>
</dbReference>
<gene>
    <name evidence="5" type="ORF">GRX01_13430</name>
</gene>
<name>A0A6B0SUK7_9EURY</name>
<proteinExistence type="predicted"/>
<keyword evidence="6" id="KW-1185">Reference proteome</keyword>
<dbReference type="SUPFAM" id="SSF56003">
    <property type="entry name" value="Molybdenum cofactor-binding domain"/>
    <property type="match status" value="1"/>
</dbReference>
<keyword evidence="1" id="KW-0500">Molybdenum</keyword>
<dbReference type="InterPro" id="IPR046867">
    <property type="entry name" value="AldOxase/xan_DH_MoCoBD2"/>
</dbReference>
<dbReference type="SUPFAM" id="SSF54665">
    <property type="entry name" value="CO dehydrogenase molybdoprotein N-domain-like"/>
    <property type="match status" value="1"/>
</dbReference>
<dbReference type="Gene3D" id="3.30.365.10">
    <property type="entry name" value="Aldehyde oxidase/xanthine dehydrogenase, molybdopterin binding domain"/>
    <property type="match status" value="4"/>
</dbReference>
<evidence type="ECO:0000313" key="5">
    <source>
        <dbReference type="EMBL" id="MXR42335.1"/>
    </source>
</evidence>
<evidence type="ECO:0000259" key="4">
    <source>
        <dbReference type="SMART" id="SM01008"/>
    </source>
</evidence>
<dbReference type="InterPro" id="IPR016208">
    <property type="entry name" value="Ald_Oxase/xanthine_DH-like"/>
</dbReference>
<dbReference type="SMART" id="SM01008">
    <property type="entry name" value="Ald_Xan_dh_C"/>
    <property type="match status" value="1"/>
</dbReference>
<dbReference type="InterPro" id="IPR008274">
    <property type="entry name" value="AldOxase/xan_DH_MoCoBD1"/>
</dbReference>
<protein>
    <submittedName>
        <fullName evidence="5">Molybdopterin-dependent oxidoreductase</fullName>
    </submittedName>
</protein>
<comment type="caution">
    <text evidence="5">The sequence shown here is derived from an EMBL/GenBank/DDBJ whole genome shotgun (WGS) entry which is preliminary data.</text>
</comment>
<feature type="region of interest" description="Disordered" evidence="3">
    <location>
        <begin position="1"/>
        <end position="40"/>
    </location>
</feature>
<dbReference type="InterPro" id="IPR036856">
    <property type="entry name" value="Ald_Oxase/Xan_DH_a/b_sf"/>
</dbReference>
<evidence type="ECO:0000256" key="1">
    <source>
        <dbReference type="ARBA" id="ARBA00022505"/>
    </source>
</evidence>
<dbReference type="Pfam" id="PF02738">
    <property type="entry name" value="MoCoBD_1"/>
    <property type="match status" value="1"/>
</dbReference>
<keyword evidence="2" id="KW-0560">Oxidoreductase</keyword>
<evidence type="ECO:0000256" key="2">
    <source>
        <dbReference type="ARBA" id="ARBA00023002"/>
    </source>
</evidence>
<feature type="domain" description="Aldehyde oxidase/xanthine dehydrogenase a/b hammerhead" evidence="4">
    <location>
        <begin position="33"/>
        <end position="149"/>
    </location>
</feature>
<dbReference type="InterPro" id="IPR000674">
    <property type="entry name" value="Ald_Oxase/Xan_DH_a/b"/>
</dbReference>
<dbReference type="AlphaFoldDB" id="A0A6B0SUK7"/>
<dbReference type="OrthoDB" id="57164at2157"/>
<dbReference type="Pfam" id="PF01315">
    <property type="entry name" value="Ald_Xan_dh_C"/>
    <property type="match status" value="1"/>
</dbReference>
<evidence type="ECO:0000256" key="3">
    <source>
        <dbReference type="SAM" id="MobiDB-lite"/>
    </source>
</evidence>
<sequence>MTEREESPTEEQARDARFVGSARERREDPALLRGEGQFTDDIDAPDASHLVFVRSPHAHADVVEVETARAEGMDGVVAAYTWADVEASDAHGRMGAPTERLNGDVPGHPVLADGRVRYQGQPVAAVVAESPYLAADAAEAVAVEYDRLDAVTDAAAARGDDAPTVFEGCPDNVAASGELGDEAATDAAFADADRVVDLDLVNNRLIPNALEPRAALARPEGDRLRVDMTSQSPHGHRSDLADALDVPERDLRVVAPDVGGGFGHKGHHHPGETMAAWAARRLDRPVKWTATRSENYLAGAHGRDHVTTCALAFDDDGRIRGLRAETDANVGGYPLGSSPLLPLWYGRLLAGQYDVPAIHCVTRSVFTTTAPVHSYRGAGRPEAIYVLERLVRRAADDLGMDPAEFRRRNLLPPDAFPVETAAGATYDSGDYEPALERALDAVDYETLRETETRDDGRLVGVGLASFVESTGGGFESGVVRVHPDGGVTAFAGTHSHGQGHATTYAQVVADELGMNPDDVDVVEGDTDRIPRGTGTFGSRSVVVGGGAIVESAREVREKAARIAADELEADPGDVELADGEFRIAGAPERSVSFAAVAAAAHGSDRPEGMDAGLEATSFFEPERSAYAFGTHAAVVAVDPETGEVEVDRYVAVDDCGVRVNPTLVEGQIHGGVAQGIRQALHERAVYDEDGTLASGTMADYKVPDAGHVPEIHTEHTVTPSPTNPLGAKGIGEAGTIAAPPAVVNAVVDALAPYGVDHVDMPVTPPRVWRAMRDS</sequence>
<dbReference type="Proteomes" id="UP000437065">
    <property type="component" value="Unassembled WGS sequence"/>
</dbReference>
<dbReference type="PANTHER" id="PTHR11908">
    <property type="entry name" value="XANTHINE DEHYDROGENASE"/>
    <property type="match status" value="1"/>
</dbReference>
<evidence type="ECO:0000313" key="6">
    <source>
        <dbReference type="Proteomes" id="UP000437065"/>
    </source>
</evidence>
<dbReference type="EMBL" id="WUUS01000008">
    <property type="protein sequence ID" value="MXR42335.1"/>
    <property type="molecule type" value="Genomic_DNA"/>
</dbReference>
<dbReference type="InterPro" id="IPR037165">
    <property type="entry name" value="AldOxase/xan_DH_Mopterin-bd_sf"/>
</dbReference>
<dbReference type="GO" id="GO:0005506">
    <property type="term" value="F:iron ion binding"/>
    <property type="evidence" value="ECO:0007669"/>
    <property type="project" value="InterPro"/>
</dbReference>
<dbReference type="Pfam" id="PF20256">
    <property type="entry name" value="MoCoBD_2"/>
    <property type="match status" value="1"/>
</dbReference>
<dbReference type="RefSeq" id="WP_159668393.1">
    <property type="nucleotide sequence ID" value="NZ_WUUS01000008.1"/>
</dbReference>
<dbReference type="Gene3D" id="3.90.1170.50">
    <property type="entry name" value="Aldehyde oxidase/xanthine dehydrogenase, a/b hammerhead"/>
    <property type="match status" value="1"/>
</dbReference>
<reference evidence="5 6" key="1">
    <citation type="submission" date="2019-12" db="EMBL/GenBank/DDBJ databases">
        <title>Isolation and characterization of three novel carbon monoxide-oxidizing members of Halobacteria from salione crusts and soils.</title>
        <authorList>
            <person name="Myers M.R."/>
            <person name="King G.M."/>
        </authorList>
    </citation>
    <scope>NUCLEOTIDE SEQUENCE [LARGE SCALE GENOMIC DNA]</scope>
    <source>
        <strain evidence="5 6">WSA2</strain>
    </source>
</reference>